<organism evidence="2 3">
    <name type="scientific">Mesorhizobium qingshengii</name>
    <dbReference type="NCBI Taxonomy" id="1165689"/>
    <lineage>
        <taxon>Bacteria</taxon>
        <taxon>Pseudomonadati</taxon>
        <taxon>Pseudomonadota</taxon>
        <taxon>Alphaproteobacteria</taxon>
        <taxon>Hyphomicrobiales</taxon>
        <taxon>Phyllobacteriaceae</taxon>
        <taxon>Mesorhizobium</taxon>
    </lineage>
</organism>
<feature type="region of interest" description="Disordered" evidence="1">
    <location>
        <begin position="1"/>
        <end position="59"/>
    </location>
</feature>
<name>A0A1G5Z3P7_9HYPH</name>
<dbReference type="STRING" id="1165689.SAMN02927914_04108"/>
<protein>
    <submittedName>
        <fullName evidence="2">Uncharacterized protein</fullName>
    </submittedName>
</protein>
<dbReference type="RefSeq" id="WP_091581326.1">
    <property type="nucleotide sequence ID" value="NZ_FMXM01000013.1"/>
</dbReference>
<evidence type="ECO:0000313" key="2">
    <source>
        <dbReference type="EMBL" id="SDA89043.1"/>
    </source>
</evidence>
<dbReference type="AlphaFoldDB" id="A0A1G5Z3P7"/>
<evidence type="ECO:0000313" key="3">
    <source>
        <dbReference type="Proteomes" id="UP000198588"/>
    </source>
</evidence>
<proteinExistence type="predicted"/>
<gene>
    <name evidence="2" type="ORF">SAMN02927914_04108</name>
</gene>
<dbReference type="EMBL" id="FMXM01000013">
    <property type="protein sequence ID" value="SDA89043.1"/>
    <property type="molecule type" value="Genomic_DNA"/>
</dbReference>
<evidence type="ECO:0000256" key="1">
    <source>
        <dbReference type="SAM" id="MobiDB-lite"/>
    </source>
</evidence>
<accession>A0A1G5Z3P7</accession>
<sequence length="59" mass="6461">MLENQISVVRRGVSKASRGQTEKADKRPVPGGAPLTVDRTPPRYRLPVPRMMSRGTGSD</sequence>
<dbReference type="Proteomes" id="UP000198588">
    <property type="component" value="Unassembled WGS sequence"/>
</dbReference>
<reference evidence="2 3" key="1">
    <citation type="submission" date="2016-10" db="EMBL/GenBank/DDBJ databases">
        <authorList>
            <person name="de Groot N.N."/>
        </authorList>
    </citation>
    <scope>NUCLEOTIDE SEQUENCE [LARGE SCALE GENOMIC DNA]</scope>
    <source>
        <strain evidence="2 3">CGMCC 1.12097</strain>
    </source>
</reference>